<dbReference type="SUPFAM" id="SSF102114">
    <property type="entry name" value="Radical SAM enzymes"/>
    <property type="match status" value="1"/>
</dbReference>
<feature type="binding site" evidence="8">
    <location>
        <position position="48"/>
    </location>
    <ligand>
        <name>[4Fe-4S] cluster</name>
        <dbReference type="ChEBI" id="CHEBI:49883"/>
        <note>4Fe-4S-S-AdoMet</note>
    </ligand>
</feature>
<dbReference type="EMBL" id="JAERRF010000009">
    <property type="protein sequence ID" value="MBL1098346.1"/>
    <property type="molecule type" value="Genomic_DNA"/>
</dbReference>
<keyword evidence="3 8" id="KW-0479">Metal-binding</keyword>
<dbReference type="HAMAP" id="MF_00917">
    <property type="entry name" value="QueE"/>
    <property type="match status" value="1"/>
</dbReference>
<comment type="caution">
    <text evidence="8">Lacks conserved residue(s) required for the propagation of feature annotation.</text>
</comment>
<protein>
    <recommendedName>
        <fullName evidence="8">7-carboxy-7-deazaguanine synthase</fullName>
        <shortName evidence="8">CDG synthase</shortName>
        <ecNumber evidence="8">4.3.99.3</ecNumber>
    </recommendedName>
    <alternativeName>
        <fullName evidence="8">Queuosine biosynthesis protein QueE</fullName>
    </alternativeName>
</protein>
<comment type="cofactor">
    <cofactor evidence="8">
        <name>S-adenosyl-L-methionine</name>
        <dbReference type="ChEBI" id="CHEBI:59789"/>
    </cofactor>
    <text evidence="8">Binds 1 S-adenosyl-L-methionine per subunit.</text>
</comment>
<comment type="cofactor">
    <cofactor evidence="8">
        <name>Mg(2+)</name>
        <dbReference type="ChEBI" id="CHEBI:18420"/>
    </cofactor>
</comment>
<feature type="binding site" evidence="8">
    <location>
        <begin position="149"/>
        <end position="151"/>
    </location>
    <ligand>
        <name>S-adenosyl-L-methionine</name>
        <dbReference type="ChEBI" id="CHEBI:59789"/>
    </ligand>
</feature>
<sequence length="249" mass="27637">MLHLLDHQAVDDRGLFIADTFGPTFQGEGPSLGRQALFIRLSHCNLSCGQGPGARWACDTAYTWDFKMHDPQDPKIRRRVLLDDLMAWVKAHTVRLVVITGGEPLLQRLGLERLVAMLHAEGYEIEIETNGTLIPSEDLVATVTAFNVSPKLVAAGGREIQRVVPAALAAFASSGKARFTFVVSELAEFKEIADLPERFAMDEIWVMPEGTSADMVRQGMRTIAEEALACGWNLSPRLHVELWEDKRGR</sequence>
<evidence type="ECO:0000256" key="8">
    <source>
        <dbReference type="HAMAP-Rule" id="MF_00917"/>
    </source>
</evidence>
<feature type="binding site" evidence="8">
    <location>
        <position position="44"/>
    </location>
    <ligand>
        <name>[4Fe-4S] cluster</name>
        <dbReference type="ChEBI" id="CHEBI:49883"/>
        <note>4Fe-4S-S-AdoMet</note>
    </ligand>
</feature>
<dbReference type="Pfam" id="PF13353">
    <property type="entry name" value="Fer4_12"/>
    <property type="match status" value="1"/>
</dbReference>
<evidence type="ECO:0000256" key="4">
    <source>
        <dbReference type="ARBA" id="ARBA00022842"/>
    </source>
</evidence>
<evidence type="ECO:0000256" key="6">
    <source>
        <dbReference type="ARBA" id="ARBA00023014"/>
    </source>
</evidence>
<comment type="pathway">
    <text evidence="8">Purine metabolism; 7-cyano-7-deazaguanine biosynthesis.</text>
</comment>
<feature type="binding site" evidence="8">
    <location>
        <position position="60"/>
    </location>
    <ligand>
        <name>Mg(2+)</name>
        <dbReference type="ChEBI" id="CHEBI:18420"/>
    </ligand>
</feature>
<dbReference type="InterPro" id="IPR007197">
    <property type="entry name" value="rSAM"/>
</dbReference>
<evidence type="ECO:0000256" key="2">
    <source>
        <dbReference type="ARBA" id="ARBA00022691"/>
    </source>
</evidence>
<keyword evidence="7 8" id="KW-0456">Lyase</keyword>
<dbReference type="PANTHER" id="PTHR42836:SF1">
    <property type="entry name" value="7-CARBOXY-7-DEAZAGUANINE SYNTHASE"/>
    <property type="match status" value="1"/>
</dbReference>
<evidence type="ECO:0000256" key="3">
    <source>
        <dbReference type="ARBA" id="ARBA00022723"/>
    </source>
</evidence>
<feature type="binding site" evidence="8">
    <location>
        <position position="100"/>
    </location>
    <ligand>
        <name>substrate</name>
    </ligand>
</feature>
<evidence type="ECO:0000259" key="9">
    <source>
        <dbReference type="PROSITE" id="PS51918"/>
    </source>
</evidence>
<comment type="cofactor">
    <cofactor evidence="8">
        <name>[4Fe-4S] cluster</name>
        <dbReference type="ChEBI" id="CHEBI:49883"/>
    </cofactor>
    <text evidence="8">Binds 1 [4Fe-4S] cluster. The cluster is coordinated with 3 cysteines and an exchangeable S-adenosyl-L-methionine.</text>
</comment>
<dbReference type="PIRSF" id="PIRSF000370">
    <property type="entry name" value="QueE"/>
    <property type="match status" value="1"/>
</dbReference>
<evidence type="ECO:0000256" key="5">
    <source>
        <dbReference type="ARBA" id="ARBA00023004"/>
    </source>
</evidence>
<name>A0ABS1NE25_9ACTN</name>
<comment type="subunit">
    <text evidence="8">Homodimer.</text>
</comment>
<keyword evidence="6 8" id="KW-0411">Iron-sulfur</keyword>
<comment type="function">
    <text evidence="8">Catalyzes the complex heterocyclic radical-mediated conversion of 6-carboxy-5,6,7,8-tetrahydropterin (CPH4) to 7-carboxy-7-deazaguanine (CDG), a step common to the biosynthetic pathways of all 7-deazapurine-containing compounds.</text>
</comment>
<evidence type="ECO:0000256" key="1">
    <source>
        <dbReference type="ARBA" id="ARBA00022485"/>
    </source>
</evidence>
<keyword evidence="4 8" id="KW-0460">Magnesium</keyword>
<dbReference type="EC" id="4.3.99.3" evidence="8"/>
<evidence type="ECO:0000313" key="11">
    <source>
        <dbReference type="Proteomes" id="UP000634229"/>
    </source>
</evidence>
<accession>A0ABS1NE25</accession>
<keyword evidence="1 8" id="KW-0004">4Fe-4S</keyword>
<proteinExistence type="inferred from homology"/>
<feature type="binding site" evidence="8">
    <location>
        <position position="102"/>
    </location>
    <ligand>
        <name>S-adenosyl-L-methionine</name>
        <dbReference type="ChEBI" id="CHEBI:59789"/>
    </ligand>
</feature>
<organism evidence="10 11">
    <name type="scientific">Streptomyces coffeae</name>
    <dbReference type="NCBI Taxonomy" id="621382"/>
    <lineage>
        <taxon>Bacteria</taxon>
        <taxon>Bacillati</taxon>
        <taxon>Actinomycetota</taxon>
        <taxon>Actinomycetes</taxon>
        <taxon>Kitasatosporales</taxon>
        <taxon>Streptomycetaceae</taxon>
        <taxon>Streptomyces</taxon>
    </lineage>
</organism>
<feature type="binding site" evidence="8">
    <location>
        <position position="58"/>
    </location>
    <ligand>
        <name>[4Fe-4S] cluster</name>
        <dbReference type="ChEBI" id="CHEBI:49883"/>
        <note>4Fe-4S-S-AdoMet</note>
    </ligand>
</feature>
<gene>
    <name evidence="8" type="primary">queE</name>
    <name evidence="10" type="ORF">JK363_17090</name>
</gene>
<keyword evidence="11" id="KW-1185">Reference proteome</keyword>
<keyword evidence="8" id="KW-0671">Queuosine biosynthesis</keyword>
<feature type="binding site" evidence="8">
    <location>
        <begin position="25"/>
        <end position="27"/>
    </location>
    <ligand>
        <name>substrate</name>
    </ligand>
</feature>
<dbReference type="InterPro" id="IPR013785">
    <property type="entry name" value="Aldolase_TIM"/>
</dbReference>
<comment type="caution">
    <text evidence="10">The sequence shown here is derived from an EMBL/GenBank/DDBJ whole genome shotgun (WGS) entry which is preliminary data.</text>
</comment>
<dbReference type="PROSITE" id="PS51918">
    <property type="entry name" value="RADICAL_SAM"/>
    <property type="match status" value="1"/>
</dbReference>
<reference evidence="10 11" key="1">
    <citation type="submission" date="2021-01" db="EMBL/GenBank/DDBJ databases">
        <title>WGS of actinomycetes isolated from Thailand.</title>
        <authorList>
            <person name="Thawai C."/>
        </authorList>
    </citation>
    <scope>NUCLEOTIDE SEQUENCE [LARGE SCALE GENOMIC DNA]</scope>
    <source>
        <strain evidence="10 11">CA1R205</strain>
    </source>
</reference>
<dbReference type="InterPro" id="IPR024924">
    <property type="entry name" value="7-CO-7-deazaguanine_synth-like"/>
</dbReference>
<dbReference type="Gene3D" id="3.20.20.70">
    <property type="entry name" value="Aldolase class I"/>
    <property type="match status" value="1"/>
</dbReference>
<dbReference type="PANTHER" id="PTHR42836">
    <property type="entry name" value="7-CARBOXY-7-DEAZAGUANINE SYNTHASE"/>
    <property type="match status" value="1"/>
</dbReference>
<keyword evidence="5 8" id="KW-0408">Iron</keyword>
<feature type="binding site" evidence="8">
    <location>
        <position position="40"/>
    </location>
    <ligand>
        <name>substrate</name>
    </ligand>
</feature>
<comment type="similarity">
    <text evidence="8">Belongs to the radical SAM superfamily. 7-carboxy-7-deazaguanine synthase family.</text>
</comment>
<evidence type="ECO:0000256" key="7">
    <source>
        <dbReference type="ARBA" id="ARBA00023239"/>
    </source>
</evidence>
<evidence type="ECO:0000313" key="10">
    <source>
        <dbReference type="EMBL" id="MBL1098346.1"/>
    </source>
</evidence>
<dbReference type="InterPro" id="IPR058240">
    <property type="entry name" value="rSAM_sf"/>
</dbReference>
<feature type="domain" description="Radical SAM core" evidence="9">
    <location>
        <begin position="31"/>
        <end position="245"/>
    </location>
</feature>
<keyword evidence="2 8" id="KW-0949">S-adenosyl-L-methionine</keyword>
<comment type="catalytic activity">
    <reaction evidence="8">
        <text>6-carboxy-5,6,7,8-tetrahydropterin + H(+) = 7-carboxy-7-carbaguanine + NH4(+)</text>
        <dbReference type="Rhea" id="RHEA:27974"/>
        <dbReference type="ChEBI" id="CHEBI:15378"/>
        <dbReference type="ChEBI" id="CHEBI:28938"/>
        <dbReference type="ChEBI" id="CHEBI:61032"/>
        <dbReference type="ChEBI" id="CHEBI:61036"/>
        <dbReference type="EC" id="4.3.99.3"/>
    </reaction>
</comment>
<dbReference type="Proteomes" id="UP000634229">
    <property type="component" value="Unassembled WGS sequence"/>
</dbReference>